<keyword evidence="5" id="KW-0975">Bacterial flagellum</keyword>
<keyword evidence="8" id="KW-0282">Flagellum</keyword>
<proteinExistence type="inferred from homology"/>
<sequence length="401" mass="42339">MRISTAQMFNQNISGVLEKQSATNKLVEQLSSGKKVVTSGDDPVAALGIDNLNQQNALVDQFVKNIDYASGRLSVTESKLGSAENLAMSSRDLILRAVNGSLSDADRQTLAAEMQGSLDELLAMANSKDESGNYLFAGFNTDTQPFQFDATGKISYSGDSGVRNTMVASNVALGTNVTGDAAFMNAPNAMGDYSVNYLASQQGEFSVSSAKIADATTYVADTYTFNVTDNGAGGLDLEVLDSANNPVANLANYDPSAPVSFNGIEVKLEGTPVAGDSFSMQPQAQVSIFDTLNSAIALIKDPGKTNTPAGNSELAQLLNNFDSGMAQISDARSEAGISLKRVESYQSSHSDEKLVNNSALSLLEDLDYASAISEFEKQQQALNAVSSVFSKVGSVSLFDYI</sequence>
<feature type="domain" description="Flagellin N-terminal" evidence="6">
    <location>
        <begin position="3"/>
        <end position="141"/>
    </location>
</feature>
<accession>A0A972FSU7</accession>
<dbReference type="AlphaFoldDB" id="A0A972FSU7"/>
<protein>
    <submittedName>
        <fullName evidence="8">Flagellar hook-associated protein FlgL</fullName>
    </submittedName>
</protein>
<dbReference type="NCBIfam" id="TIGR02550">
    <property type="entry name" value="flagell_flgL"/>
    <property type="match status" value="1"/>
</dbReference>
<evidence type="ECO:0000256" key="4">
    <source>
        <dbReference type="ARBA" id="ARBA00022525"/>
    </source>
</evidence>
<evidence type="ECO:0000256" key="2">
    <source>
        <dbReference type="ARBA" id="ARBA00004613"/>
    </source>
</evidence>
<dbReference type="PANTHER" id="PTHR42792:SF1">
    <property type="entry name" value="FLAGELLAR HOOK-ASSOCIATED PROTEIN 3"/>
    <property type="match status" value="1"/>
</dbReference>
<keyword evidence="9" id="KW-1185">Reference proteome</keyword>
<gene>
    <name evidence="8" type="primary">flgL</name>
    <name evidence="8" type="ORF">HC757_10215</name>
</gene>
<dbReference type="RefSeq" id="WP_169564242.1">
    <property type="nucleotide sequence ID" value="NZ_JAAXYH010000006.1"/>
</dbReference>
<name>A0A972FSU7_9GAMM</name>
<dbReference type="Pfam" id="PF00700">
    <property type="entry name" value="Flagellin_C"/>
    <property type="match status" value="1"/>
</dbReference>
<dbReference type="EMBL" id="JAAXYH010000006">
    <property type="protein sequence ID" value="NMH65545.1"/>
    <property type="molecule type" value="Genomic_DNA"/>
</dbReference>
<dbReference type="GO" id="GO:0005576">
    <property type="term" value="C:extracellular region"/>
    <property type="evidence" value="ECO:0007669"/>
    <property type="project" value="UniProtKB-SubCell"/>
</dbReference>
<dbReference type="GO" id="GO:0071973">
    <property type="term" value="P:bacterial-type flagellum-dependent cell motility"/>
    <property type="evidence" value="ECO:0007669"/>
    <property type="project" value="InterPro"/>
</dbReference>
<evidence type="ECO:0000256" key="5">
    <source>
        <dbReference type="ARBA" id="ARBA00023143"/>
    </source>
</evidence>
<dbReference type="PANTHER" id="PTHR42792">
    <property type="entry name" value="FLAGELLIN"/>
    <property type="match status" value="1"/>
</dbReference>
<keyword evidence="8" id="KW-0969">Cilium</keyword>
<evidence type="ECO:0000313" key="8">
    <source>
        <dbReference type="EMBL" id="NMH65545.1"/>
    </source>
</evidence>
<dbReference type="Proteomes" id="UP000737113">
    <property type="component" value="Unassembled WGS sequence"/>
</dbReference>
<evidence type="ECO:0000256" key="1">
    <source>
        <dbReference type="ARBA" id="ARBA00004365"/>
    </source>
</evidence>
<dbReference type="Pfam" id="PF00669">
    <property type="entry name" value="Flagellin_N"/>
    <property type="match status" value="1"/>
</dbReference>
<dbReference type="SUPFAM" id="SSF64518">
    <property type="entry name" value="Phase 1 flagellin"/>
    <property type="match status" value="1"/>
</dbReference>
<dbReference type="InterPro" id="IPR013384">
    <property type="entry name" value="Flagell_FlgL"/>
</dbReference>
<evidence type="ECO:0000313" key="9">
    <source>
        <dbReference type="Proteomes" id="UP000737113"/>
    </source>
</evidence>
<evidence type="ECO:0000256" key="3">
    <source>
        <dbReference type="ARBA" id="ARBA00005709"/>
    </source>
</evidence>
<evidence type="ECO:0000259" key="7">
    <source>
        <dbReference type="Pfam" id="PF00700"/>
    </source>
</evidence>
<feature type="domain" description="Flagellin C-terminal" evidence="7">
    <location>
        <begin position="320"/>
        <end position="400"/>
    </location>
</feature>
<dbReference type="GO" id="GO:0009424">
    <property type="term" value="C:bacterial-type flagellum hook"/>
    <property type="evidence" value="ECO:0007669"/>
    <property type="project" value="InterPro"/>
</dbReference>
<comment type="subcellular location">
    <subcellularLocation>
        <location evidence="1">Bacterial flagellum</location>
    </subcellularLocation>
    <subcellularLocation>
        <location evidence="2">Secreted</location>
    </subcellularLocation>
</comment>
<reference evidence="8" key="1">
    <citation type="submission" date="2020-04" db="EMBL/GenBank/DDBJ databases">
        <title>Description of Shewanella salipaludis sp. nov., isolated from a salt marsh.</title>
        <authorList>
            <person name="Park S."/>
            <person name="Yoon J.-H."/>
        </authorList>
    </citation>
    <scope>NUCLEOTIDE SEQUENCE</scope>
    <source>
        <strain evidence="8">SHSM-M6</strain>
    </source>
</reference>
<evidence type="ECO:0000259" key="6">
    <source>
        <dbReference type="Pfam" id="PF00669"/>
    </source>
</evidence>
<organism evidence="8 9">
    <name type="scientific">Shewanella salipaludis</name>
    <dbReference type="NCBI Taxonomy" id="2723052"/>
    <lineage>
        <taxon>Bacteria</taxon>
        <taxon>Pseudomonadati</taxon>
        <taxon>Pseudomonadota</taxon>
        <taxon>Gammaproteobacteria</taxon>
        <taxon>Alteromonadales</taxon>
        <taxon>Shewanellaceae</taxon>
        <taxon>Shewanella</taxon>
    </lineage>
</organism>
<dbReference type="InterPro" id="IPR001029">
    <property type="entry name" value="Flagellin_N"/>
</dbReference>
<comment type="caution">
    <text evidence="8">The sequence shown here is derived from an EMBL/GenBank/DDBJ whole genome shotgun (WGS) entry which is preliminary data.</text>
</comment>
<dbReference type="InterPro" id="IPR046358">
    <property type="entry name" value="Flagellin_C"/>
</dbReference>
<comment type="similarity">
    <text evidence="3">Belongs to the bacterial flagellin family.</text>
</comment>
<dbReference type="InterPro" id="IPR001492">
    <property type="entry name" value="Flagellin"/>
</dbReference>
<keyword evidence="8" id="KW-0966">Cell projection</keyword>
<keyword evidence="4" id="KW-0964">Secreted</keyword>
<dbReference type="Gene3D" id="1.20.1330.10">
    <property type="entry name" value="f41 fragment of flagellin, N-terminal domain"/>
    <property type="match status" value="1"/>
</dbReference>
<dbReference type="GO" id="GO:0005198">
    <property type="term" value="F:structural molecule activity"/>
    <property type="evidence" value="ECO:0007669"/>
    <property type="project" value="InterPro"/>
</dbReference>